<organism evidence="1 2">
    <name type="scientific">Cerrena zonata</name>
    <dbReference type="NCBI Taxonomy" id="2478898"/>
    <lineage>
        <taxon>Eukaryota</taxon>
        <taxon>Fungi</taxon>
        <taxon>Dikarya</taxon>
        <taxon>Basidiomycota</taxon>
        <taxon>Agaricomycotina</taxon>
        <taxon>Agaricomycetes</taxon>
        <taxon>Polyporales</taxon>
        <taxon>Cerrenaceae</taxon>
        <taxon>Cerrena</taxon>
    </lineage>
</organism>
<name>A0AAW0GNN1_9APHY</name>
<dbReference type="SUPFAM" id="SSF110395">
    <property type="entry name" value="CutC-like"/>
    <property type="match status" value="1"/>
</dbReference>
<evidence type="ECO:0000313" key="1">
    <source>
        <dbReference type="EMBL" id="KAK7695076.1"/>
    </source>
</evidence>
<evidence type="ECO:0000313" key="2">
    <source>
        <dbReference type="Proteomes" id="UP001385951"/>
    </source>
</evidence>
<keyword evidence="2" id="KW-1185">Reference proteome</keyword>
<dbReference type="AlphaFoldDB" id="A0AAW0GNN1"/>
<comment type="caution">
    <text evidence="1">The sequence shown here is derived from an EMBL/GenBank/DDBJ whole genome shotgun (WGS) entry which is preliminary data.</text>
</comment>
<gene>
    <name evidence="1" type="ORF">QCA50_002266</name>
</gene>
<dbReference type="Proteomes" id="UP001385951">
    <property type="component" value="Unassembled WGS sequence"/>
</dbReference>
<accession>A0AAW0GNN1</accession>
<sequence length="136" mass="14904">MTKEPLVNEEEEYIFPHGRGQKAPSAIPALRGLLRHTSTLKEGRDIPLAILPGSGINPTTVGPLVQELLSYGLEEIHLSAGGWVPSIMEYKPEGMGMGVGGEGEWGIWRTNEETVKEVRLIVDKIQQQFHDESGCA</sequence>
<dbReference type="EMBL" id="JASBNA010000002">
    <property type="protein sequence ID" value="KAK7695076.1"/>
    <property type="molecule type" value="Genomic_DNA"/>
</dbReference>
<dbReference type="Gene3D" id="3.20.20.380">
    <property type="entry name" value="Copper homeostasis (CutC) domain"/>
    <property type="match status" value="1"/>
</dbReference>
<proteinExistence type="predicted"/>
<protein>
    <submittedName>
        <fullName evidence="1">Uncharacterized protein</fullName>
    </submittedName>
</protein>
<dbReference type="InterPro" id="IPR036822">
    <property type="entry name" value="CutC-like_dom_sf"/>
</dbReference>
<reference evidence="1 2" key="1">
    <citation type="submission" date="2022-09" db="EMBL/GenBank/DDBJ databases">
        <authorList>
            <person name="Palmer J.M."/>
        </authorList>
    </citation>
    <scope>NUCLEOTIDE SEQUENCE [LARGE SCALE GENOMIC DNA]</scope>
    <source>
        <strain evidence="1 2">DSM 7382</strain>
    </source>
</reference>